<dbReference type="EMBL" id="PEQY01000001">
    <property type="protein sequence ID" value="PIM79865.1"/>
    <property type="molecule type" value="Genomic_DNA"/>
</dbReference>
<dbReference type="RefSeq" id="WP_099958546.1">
    <property type="nucleotide sequence ID" value="NZ_PEQY01000001.1"/>
</dbReference>
<accession>A0A2G9EG79</accession>
<reference evidence="2 3" key="1">
    <citation type="submission" date="2017-11" db="EMBL/GenBank/DDBJ databases">
        <title>Genome sequencing of Fusobacterium periodonticum KCOM 1259.</title>
        <authorList>
            <person name="Kook J.-K."/>
            <person name="Park S.-N."/>
            <person name="Lim Y.K."/>
        </authorList>
    </citation>
    <scope>NUCLEOTIDE SEQUENCE [LARGE SCALE GENOMIC DNA]</scope>
    <source>
        <strain evidence="2 3">KCOM 1259</strain>
    </source>
</reference>
<proteinExistence type="predicted"/>
<evidence type="ECO:0000313" key="3">
    <source>
        <dbReference type="Proteomes" id="UP000229011"/>
    </source>
</evidence>
<keyword evidence="1" id="KW-1133">Transmembrane helix</keyword>
<feature type="transmembrane region" description="Helical" evidence="1">
    <location>
        <begin position="49"/>
        <end position="70"/>
    </location>
</feature>
<gene>
    <name evidence="2" type="ORF">CTM71_05500</name>
</gene>
<dbReference type="Proteomes" id="UP000229011">
    <property type="component" value="Unassembled WGS sequence"/>
</dbReference>
<feature type="transmembrane region" description="Helical" evidence="1">
    <location>
        <begin position="25"/>
        <end position="43"/>
    </location>
</feature>
<keyword evidence="1" id="KW-0472">Membrane</keyword>
<evidence type="ECO:0000256" key="1">
    <source>
        <dbReference type="SAM" id="Phobius"/>
    </source>
</evidence>
<sequence>MISITEKNNKIYIVQDSGENEKSSGSGILLYIFLTLIGRLVLLENPDSIFFIYCFIFLFLIHLILVNSILRKKTQIILDLSERNIITKKEIFNFKNIIKIDIKENYFKESVVSYGVEIYYDKKPKLLFSTCLENEAIEIVKILKMFIKGEEDEKIYNKYFRG</sequence>
<protein>
    <submittedName>
        <fullName evidence="2">Uncharacterized protein</fullName>
    </submittedName>
</protein>
<keyword evidence="1" id="KW-0812">Transmembrane</keyword>
<evidence type="ECO:0000313" key="2">
    <source>
        <dbReference type="EMBL" id="PIM79865.1"/>
    </source>
</evidence>
<comment type="caution">
    <text evidence="2">The sequence shown here is derived from an EMBL/GenBank/DDBJ whole genome shotgun (WGS) entry which is preliminary data.</text>
</comment>
<dbReference type="GeneID" id="93327899"/>
<organism evidence="2 3">
    <name type="scientific">Fusobacterium pseudoperiodonticum</name>
    <dbReference type="NCBI Taxonomy" id="2663009"/>
    <lineage>
        <taxon>Bacteria</taxon>
        <taxon>Fusobacteriati</taxon>
        <taxon>Fusobacteriota</taxon>
        <taxon>Fusobacteriia</taxon>
        <taxon>Fusobacteriales</taxon>
        <taxon>Fusobacteriaceae</taxon>
        <taxon>Fusobacterium</taxon>
    </lineage>
</organism>
<name>A0A2G9EG79_9FUSO</name>
<dbReference type="AlphaFoldDB" id="A0A2G9EG79"/>